<dbReference type="SUPFAM" id="SSF56176">
    <property type="entry name" value="FAD-binding/transporter-associated domain-like"/>
    <property type="match status" value="1"/>
</dbReference>
<dbReference type="InterPro" id="IPR046867">
    <property type="entry name" value="AldOxase/xan_DH_MoCoBD2"/>
</dbReference>
<dbReference type="InterPro" id="IPR016208">
    <property type="entry name" value="Ald_Oxase/xanthine_DH-like"/>
</dbReference>
<keyword evidence="4" id="KW-1185">Reference proteome</keyword>
<dbReference type="InterPro" id="IPR016166">
    <property type="entry name" value="FAD-bd_PCMH"/>
</dbReference>
<dbReference type="InterPro" id="IPR000674">
    <property type="entry name" value="Ald_Oxase/Xan_DH_a/b"/>
</dbReference>
<dbReference type="Gene3D" id="3.30.390.50">
    <property type="entry name" value="CO dehydrogenase flavoprotein, C-terminal domain"/>
    <property type="match status" value="1"/>
</dbReference>
<dbReference type="InterPro" id="IPR037165">
    <property type="entry name" value="AldOxase/xan_DH_Mopterin-bd_sf"/>
</dbReference>
<evidence type="ECO:0000313" key="4">
    <source>
        <dbReference type="Proteomes" id="UP000635278"/>
    </source>
</evidence>
<dbReference type="EMBL" id="WOTB01000001">
    <property type="protein sequence ID" value="NHN83260.1"/>
    <property type="molecule type" value="Genomic_DNA"/>
</dbReference>
<gene>
    <name evidence="3" type="ORF">GOB93_01205</name>
</gene>
<dbReference type="Gene3D" id="3.30.365.10">
    <property type="entry name" value="Aldehyde oxidase/xanthine dehydrogenase, molybdopterin binding domain"/>
    <property type="match status" value="4"/>
</dbReference>
<comment type="caution">
    <text evidence="3">The sequence shown here is derived from an EMBL/GenBank/DDBJ whole genome shotgun (WGS) entry which is preliminary data.</text>
</comment>
<dbReference type="Pfam" id="PF02738">
    <property type="entry name" value="MoCoBD_1"/>
    <property type="match status" value="1"/>
</dbReference>
<dbReference type="InterPro" id="IPR008274">
    <property type="entry name" value="AldOxase/xan_DH_MoCoBD1"/>
</dbReference>
<proteinExistence type="predicted"/>
<dbReference type="RefSeq" id="WP_173581690.1">
    <property type="nucleotide sequence ID" value="NZ_WOTB01000001.1"/>
</dbReference>
<dbReference type="InterPro" id="IPR036683">
    <property type="entry name" value="CO_DH_flav_C_dom_sf"/>
</dbReference>
<evidence type="ECO:0000259" key="2">
    <source>
        <dbReference type="PROSITE" id="PS51387"/>
    </source>
</evidence>
<sequence length="1060" mass="112300">MKTLPHPTFLRPTTLHDAAIALTRPGARLSAGGTAIETERAAGAPRLDLLIDLSLIEDQDFRTCTPDRIGAGVSLATIEHASHLPALLRQAATSVAAPSIRRLATLGGQIGGKTGCTLPALLVLDASVIFRDQNTEHTLTLARWLAAPRGLITGISLPPLAPAALTGFRKTGFRQSFSPSAITIASRVEHTPRNRFRTVRLAAGGGPTPPARLPDTEAWLARQPPDAVDWRQFRQRVFHEIRTTGDLKRSAAWRACVAANTLALTLGGPAALPAPPEHTRHTPKPLLPLPPETELTRPTSPHQRPDMAAKIHGEPHFHTDRRHTPDGTPLLTARILRSPVPHALITEPDVSEANSMPGIRAIITARDIPGDNAYGIVRQDQPVFARDRVRYTGEAIAAIAADTPAQADAALAKIRVRYEDLPIVSDPVQALAPDAPLLHPDHPDGNLCARATITHGDPGPVWERCAVIVEATYITPRQMHAYMETEGGWARQRKDGILEIYAGSQYGLRDRHQLARILARDPESIRVVSGPTGGSFGGKDDLTVQPALCLLALKSGQPVSLRLERRESVIAGQKSAPFRIHMRTGCDAEGHILAHQADLIADSGAYASLSPAVLDTAVEHACGPYHIPNHHIEGRLAYTSNGVTGAFRGFGANQVNFALESQIDRLAAKLSLDPVTIRARNLRRPGDPGAFGHQVASSENVAEMLRAASASPLWTTPRGHLSGSHLPDRAVTAGVGMALIYQGNGLGSQLPDPAAARLRLRPDGKIEAAADLVEMGQGVVAVLQTVTARALGCTPEDVAPLAGDTDIGLDSGSTSASRGSISAFLGLEGAAIPFREQLLTAASAALGLPASELRPGPGGIHSATGNNAPLMSYAELAATCPDALPEASFHSAIPAARWTRDNARFLFCGGAVIARIELSLADGQIRVTDTELHSAAGPVLSHAGYMGQMEGALLQATGFSLMENIPFVSGHSQTQNFDSYMLPTIADTPETVRIFAYEELDPSDPARSRGIGEVGMSSLAPALANAVADACGTWPEHAPFRPETLLNACGTGPHALQEPS</sequence>
<dbReference type="InterPro" id="IPR016169">
    <property type="entry name" value="FAD-bd_PCMH_sub2"/>
</dbReference>
<dbReference type="SUPFAM" id="SSF55447">
    <property type="entry name" value="CO dehydrogenase flavoprotein C-terminal domain-like"/>
    <property type="match status" value="1"/>
</dbReference>
<dbReference type="PANTHER" id="PTHR11908:SF157">
    <property type="entry name" value="XANTHINE DEHYDROGENASE SUBUNIT D-RELATED"/>
    <property type="match status" value="1"/>
</dbReference>
<dbReference type="Proteomes" id="UP000635278">
    <property type="component" value="Unassembled WGS sequence"/>
</dbReference>
<protein>
    <submittedName>
        <fullName evidence="3">Molybdopterin-dependent oxidoreductase</fullName>
    </submittedName>
</protein>
<name>A0ABX0JKM9_9PROT</name>
<dbReference type="Gene3D" id="3.90.1170.50">
    <property type="entry name" value="Aldehyde oxidase/xanthine dehydrogenase, a/b hammerhead"/>
    <property type="match status" value="1"/>
</dbReference>
<dbReference type="Pfam" id="PF00941">
    <property type="entry name" value="FAD_binding_5"/>
    <property type="match status" value="1"/>
</dbReference>
<dbReference type="SUPFAM" id="SSF54665">
    <property type="entry name" value="CO dehydrogenase molybdoprotein N-domain-like"/>
    <property type="match status" value="1"/>
</dbReference>
<dbReference type="PANTHER" id="PTHR11908">
    <property type="entry name" value="XANTHINE DEHYDROGENASE"/>
    <property type="match status" value="1"/>
</dbReference>
<evidence type="ECO:0000313" key="3">
    <source>
        <dbReference type="EMBL" id="NHN83260.1"/>
    </source>
</evidence>
<dbReference type="InterPro" id="IPR036856">
    <property type="entry name" value="Ald_Oxase/Xan_DH_a/b_sf"/>
</dbReference>
<dbReference type="Pfam" id="PF20256">
    <property type="entry name" value="MoCoBD_2"/>
    <property type="match status" value="1"/>
</dbReference>
<feature type="region of interest" description="Disordered" evidence="1">
    <location>
        <begin position="273"/>
        <end position="304"/>
    </location>
</feature>
<dbReference type="InterPro" id="IPR002346">
    <property type="entry name" value="Mopterin_DH_FAD-bd"/>
</dbReference>
<dbReference type="InterPro" id="IPR036318">
    <property type="entry name" value="FAD-bd_PCMH-like_sf"/>
</dbReference>
<reference evidence="3 4" key="1">
    <citation type="journal article" date="2020" name="Int. J. Syst. Evol. Microbiol.">
        <title>Novel acetic acid bacteria from cider fermentations: Acetobacter conturbans sp. nov. and Acetobacter fallax sp. nov.</title>
        <authorList>
            <person name="Sombolestani A.S."/>
            <person name="Cleenwerck I."/>
            <person name="Cnockaert M."/>
            <person name="Borremans W."/>
            <person name="Wieme A.D."/>
            <person name="De Vuyst L."/>
            <person name="Vandamme P."/>
        </authorList>
    </citation>
    <scope>NUCLEOTIDE SEQUENCE [LARGE SCALE GENOMIC DNA]</scope>
    <source>
        <strain evidence="3 4">LMG 30640</strain>
    </source>
</reference>
<dbReference type="Pfam" id="PF01315">
    <property type="entry name" value="Ald_Xan_dh_C"/>
    <property type="match status" value="1"/>
</dbReference>
<dbReference type="PROSITE" id="PS51387">
    <property type="entry name" value="FAD_PCMH"/>
    <property type="match status" value="1"/>
</dbReference>
<feature type="domain" description="FAD-binding PCMH-type" evidence="2">
    <location>
        <begin position="1"/>
        <end position="162"/>
    </location>
</feature>
<dbReference type="Gene3D" id="3.30.465.10">
    <property type="match status" value="1"/>
</dbReference>
<dbReference type="SMART" id="SM01008">
    <property type="entry name" value="Ald_Xan_dh_C"/>
    <property type="match status" value="1"/>
</dbReference>
<evidence type="ECO:0000256" key="1">
    <source>
        <dbReference type="SAM" id="MobiDB-lite"/>
    </source>
</evidence>
<dbReference type="SUPFAM" id="SSF56003">
    <property type="entry name" value="Molybdenum cofactor-binding domain"/>
    <property type="match status" value="1"/>
</dbReference>
<organism evidence="3 4">
    <name type="scientific">Acetobacter musti</name>
    <dbReference type="NCBI Taxonomy" id="864732"/>
    <lineage>
        <taxon>Bacteria</taxon>
        <taxon>Pseudomonadati</taxon>
        <taxon>Pseudomonadota</taxon>
        <taxon>Alphaproteobacteria</taxon>
        <taxon>Acetobacterales</taxon>
        <taxon>Acetobacteraceae</taxon>
        <taxon>Acetobacter</taxon>
    </lineage>
</organism>
<accession>A0ABX0JKM9</accession>